<comment type="similarity">
    <text evidence="2">Belongs to the flagella basal body rod proteins family.</text>
</comment>
<evidence type="ECO:0000256" key="2">
    <source>
        <dbReference type="ARBA" id="ARBA00009677"/>
    </source>
</evidence>
<comment type="caution">
    <text evidence="5">The sequence shown here is derived from an EMBL/GenBank/DDBJ whole genome shotgun (WGS) entry which is preliminary data.</text>
</comment>
<dbReference type="EMBL" id="BKCN01000002">
    <property type="protein sequence ID" value="GER03033.1"/>
    <property type="molecule type" value="Genomic_DNA"/>
</dbReference>
<sequence length="117" mass="13098">MDTLLSIGLSHQGAMLRRMDVIANNIANASTTAFKRERVVFQDYLFTMKGEGPKELRDVRMVLDYGVVPDMSKGEFIMTRNPLDVAMENEASWSSRMMRGSAFIPATVIFASISMVN</sequence>
<evidence type="ECO:0000256" key="3">
    <source>
        <dbReference type="ARBA" id="ARBA00023143"/>
    </source>
</evidence>
<evidence type="ECO:0000259" key="4">
    <source>
        <dbReference type="Pfam" id="PF00460"/>
    </source>
</evidence>
<dbReference type="PANTHER" id="PTHR30435">
    <property type="entry name" value="FLAGELLAR PROTEIN"/>
    <property type="match status" value="1"/>
</dbReference>
<accession>A0A5A7N433</accession>
<gene>
    <name evidence="5" type="ORF">JCM17846_07150</name>
</gene>
<evidence type="ECO:0000256" key="1">
    <source>
        <dbReference type="ARBA" id="ARBA00004117"/>
    </source>
</evidence>
<dbReference type="Proteomes" id="UP000324996">
    <property type="component" value="Unassembled WGS sequence"/>
</dbReference>
<comment type="subcellular location">
    <subcellularLocation>
        <location evidence="1">Bacterial flagellum basal body</location>
    </subcellularLocation>
</comment>
<dbReference type="PANTHER" id="PTHR30435:SF19">
    <property type="entry name" value="FLAGELLAR BASAL-BODY ROD PROTEIN FLGG"/>
    <property type="match status" value="1"/>
</dbReference>
<dbReference type="InterPro" id="IPR001444">
    <property type="entry name" value="Flag_bb_rod_N"/>
</dbReference>
<dbReference type="AlphaFoldDB" id="A0A5A7N433"/>
<dbReference type="GO" id="GO:0009425">
    <property type="term" value="C:bacterial-type flagellum basal body"/>
    <property type="evidence" value="ECO:0007669"/>
    <property type="project" value="UniProtKB-SubCell"/>
</dbReference>
<evidence type="ECO:0000313" key="6">
    <source>
        <dbReference type="Proteomes" id="UP000324996"/>
    </source>
</evidence>
<protein>
    <recommendedName>
        <fullName evidence="4">Flagellar basal body rod protein N-terminal domain-containing protein</fullName>
    </recommendedName>
</protein>
<dbReference type="GO" id="GO:0071978">
    <property type="term" value="P:bacterial-type flagellum-dependent swarming motility"/>
    <property type="evidence" value="ECO:0007669"/>
    <property type="project" value="TreeGrafter"/>
</dbReference>
<proteinExistence type="inferred from homology"/>
<keyword evidence="6" id="KW-1185">Reference proteome</keyword>
<name>A0A5A7N433_9PROT</name>
<reference evidence="5 6" key="1">
    <citation type="submission" date="2019-09" db="EMBL/GenBank/DDBJ databases">
        <title>NBRP : Genome information of microbial organism related human and environment.</title>
        <authorList>
            <person name="Hattori M."/>
            <person name="Oshima K."/>
            <person name="Inaba H."/>
            <person name="Suda W."/>
            <person name="Sakamoto M."/>
            <person name="Iino T."/>
            <person name="Kitahara M."/>
            <person name="Oshida Y."/>
            <person name="Iida T."/>
            <person name="Kudo T."/>
            <person name="Itoh T."/>
            <person name="Ohkuma M."/>
        </authorList>
    </citation>
    <scope>NUCLEOTIDE SEQUENCE [LARGE SCALE GENOMIC DNA]</scope>
    <source>
        <strain evidence="5 6">Q-1</strain>
    </source>
</reference>
<evidence type="ECO:0000313" key="5">
    <source>
        <dbReference type="EMBL" id="GER03033.1"/>
    </source>
</evidence>
<keyword evidence="3" id="KW-0975">Bacterial flagellum</keyword>
<organism evidence="5 6">
    <name type="scientific">Iodidimonas nitroreducens</name>
    <dbReference type="NCBI Taxonomy" id="1236968"/>
    <lineage>
        <taxon>Bacteria</taxon>
        <taxon>Pseudomonadati</taxon>
        <taxon>Pseudomonadota</taxon>
        <taxon>Alphaproteobacteria</taxon>
        <taxon>Iodidimonadales</taxon>
        <taxon>Iodidimonadaceae</taxon>
        <taxon>Iodidimonas</taxon>
    </lineage>
</organism>
<feature type="domain" description="Flagellar basal body rod protein N-terminal" evidence="4">
    <location>
        <begin position="16"/>
        <end position="35"/>
    </location>
</feature>
<dbReference type="Pfam" id="PF00460">
    <property type="entry name" value="Flg_bb_rod"/>
    <property type="match status" value="1"/>
</dbReference>